<gene>
    <name evidence="2" type="ORF">GQX73_g4878</name>
</gene>
<name>A0A7C8IQD8_9PEZI</name>
<dbReference type="Proteomes" id="UP000481858">
    <property type="component" value="Unassembled WGS sequence"/>
</dbReference>
<dbReference type="OrthoDB" id="3944545at2759"/>
<dbReference type="AlphaFoldDB" id="A0A7C8IQD8"/>
<proteinExistence type="predicted"/>
<protein>
    <submittedName>
        <fullName evidence="2">Uncharacterized protein</fullName>
    </submittedName>
</protein>
<accession>A0A7C8IQD8</accession>
<feature type="region of interest" description="Disordered" evidence="1">
    <location>
        <begin position="99"/>
        <end position="132"/>
    </location>
</feature>
<keyword evidence="3" id="KW-1185">Reference proteome</keyword>
<organism evidence="2 3">
    <name type="scientific">Xylaria multiplex</name>
    <dbReference type="NCBI Taxonomy" id="323545"/>
    <lineage>
        <taxon>Eukaryota</taxon>
        <taxon>Fungi</taxon>
        <taxon>Dikarya</taxon>
        <taxon>Ascomycota</taxon>
        <taxon>Pezizomycotina</taxon>
        <taxon>Sordariomycetes</taxon>
        <taxon>Xylariomycetidae</taxon>
        <taxon>Xylariales</taxon>
        <taxon>Xylariaceae</taxon>
        <taxon>Xylaria</taxon>
    </lineage>
</organism>
<evidence type="ECO:0000313" key="3">
    <source>
        <dbReference type="Proteomes" id="UP000481858"/>
    </source>
</evidence>
<feature type="compositionally biased region" description="Acidic residues" evidence="1">
    <location>
        <begin position="120"/>
        <end position="129"/>
    </location>
</feature>
<evidence type="ECO:0000256" key="1">
    <source>
        <dbReference type="SAM" id="MobiDB-lite"/>
    </source>
</evidence>
<evidence type="ECO:0000313" key="2">
    <source>
        <dbReference type="EMBL" id="KAF2968640.1"/>
    </source>
</evidence>
<sequence length="290" mass="33304">MSEQARLPSYEEFRHAGQLPYHTPEADRVFWTLNGPLHSSVWIMSHGSLKPYAQETDESNPTWHPISQCPLTEPKISTITVKVDNLDRWEDDWLEIHREHAPELEEPEAGEYRYGPLPDYDPERDEESLSEERPLHLLECCDTPRPRGKISTIVVKPSPGNEFVTIHDYLSTLHPFLLASREDILNIANMWDQGDRPAEAKLMVNHNSLRSLRISLEDEDSALWRSMTEGREEDPLSMLTGPQNTLQRCYILDDLDSDGLVLCFAGAVLRREASRARPVDRHTHRADNPP</sequence>
<reference evidence="2 3" key="1">
    <citation type="submission" date="2019-12" db="EMBL/GenBank/DDBJ databases">
        <title>Draft genome sequence of the ascomycete Xylaria multiplex DSM 110363.</title>
        <authorList>
            <person name="Buettner E."/>
            <person name="Kellner H."/>
        </authorList>
    </citation>
    <scope>NUCLEOTIDE SEQUENCE [LARGE SCALE GENOMIC DNA]</scope>
    <source>
        <strain evidence="2 3">DSM 110363</strain>
    </source>
</reference>
<dbReference type="InParanoid" id="A0A7C8IQD8"/>
<dbReference type="EMBL" id="WUBL01000047">
    <property type="protein sequence ID" value="KAF2968640.1"/>
    <property type="molecule type" value="Genomic_DNA"/>
</dbReference>
<comment type="caution">
    <text evidence="2">The sequence shown here is derived from an EMBL/GenBank/DDBJ whole genome shotgun (WGS) entry which is preliminary data.</text>
</comment>